<feature type="compositionally biased region" description="Acidic residues" evidence="1">
    <location>
        <begin position="271"/>
        <end position="292"/>
    </location>
</feature>
<dbReference type="EMBL" id="AMBO01000140">
    <property type="protein sequence ID" value="EKD05205.1"/>
    <property type="molecule type" value="Genomic_DNA"/>
</dbReference>
<dbReference type="Proteomes" id="UP000006757">
    <property type="component" value="Unassembled WGS sequence"/>
</dbReference>
<comment type="caution">
    <text evidence="2">The sequence shown here is derived from an EMBL/GenBank/DDBJ whole genome shotgun (WGS) entry which is preliminary data.</text>
</comment>
<sequence length="307" mass="33203">MSASFIPDSYPHLMDRILLLLDYPDLLTLRLVNSSLRSMADRELTRGTLLLYSSNGVTVAATRRGCLPSFCPGSSLPPRLPILSSKIALDGAVPSTRVNKVLRSLPPDCHLVVRHKGTDAGFNLPDASILQVVLDVPCDCAHRSKAFQHAARVVLVDLVVKTSNNKGSICQIAAGLLSPSVHTLAISADEKRTIFETFGWVKGFKGFRRSEHHPDLCIVAIISDIPFGQYSASVSQELAAVFDTDIHHVIATGPKALAGTDSSESEHDPEGSQEEDNSDDEDKDDTEYDTDSYENLQSSATESGISS</sequence>
<reference evidence="2 3" key="1">
    <citation type="journal article" date="2012" name="Eukaryot. Cell">
        <title>Genome sequence of the Trichosporon asahii environmental strain CBS 8904.</title>
        <authorList>
            <person name="Yang R.Y."/>
            <person name="Li H.T."/>
            <person name="Zhu H."/>
            <person name="Zhou G.P."/>
            <person name="Wang M."/>
            <person name="Wang L."/>
        </authorList>
    </citation>
    <scope>NUCLEOTIDE SEQUENCE [LARGE SCALE GENOMIC DNA]</scope>
    <source>
        <strain evidence="2 3">CBS 8904</strain>
    </source>
</reference>
<feature type="compositionally biased region" description="Polar residues" evidence="1">
    <location>
        <begin position="296"/>
        <end position="307"/>
    </location>
</feature>
<evidence type="ECO:0008006" key="4">
    <source>
        <dbReference type="Google" id="ProtNLM"/>
    </source>
</evidence>
<keyword evidence="3" id="KW-1185">Reference proteome</keyword>
<evidence type="ECO:0000256" key="1">
    <source>
        <dbReference type="SAM" id="MobiDB-lite"/>
    </source>
</evidence>
<feature type="region of interest" description="Disordered" evidence="1">
    <location>
        <begin position="254"/>
        <end position="307"/>
    </location>
</feature>
<gene>
    <name evidence="2" type="ORF">A1Q2_00435</name>
</gene>
<evidence type="ECO:0000313" key="2">
    <source>
        <dbReference type="EMBL" id="EKD05205.1"/>
    </source>
</evidence>
<dbReference type="HOGENOM" id="CLU_906701_0_0_1"/>
<dbReference type="InParanoid" id="K1VM51"/>
<evidence type="ECO:0000313" key="3">
    <source>
        <dbReference type="Proteomes" id="UP000006757"/>
    </source>
</evidence>
<accession>K1VM51</accession>
<dbReference type="AlphaFoldDB" id="K1VM51"/>
<proteinExistence type="predicted"/>
<organism evidence="2 3">
    <name type="scientific">Trichosporon asahii var. asahii (strain CBS 8904)</name>
    <name type="common">Yeast</name>
    <dbReference type="NCBI Taxonomy" id="1220162"/>
    <lineage>
        <taxon>Eukaryota</taxon>
        <taxon>Fungi</taxon>
        <taxon>Dikarya</taxon>
        <taxon>Basidiomycota</taxon>
        <taxon>Agaricomycotina</taxon>
        <taxon>Tremellomycetes</taxon>
        <taxon>Trichosporonales</taxon>
        <taxon>Trichosporonaceae</taxon>
        <taxon>Trichosporon</taxon>
    </lineage>
</organism>
<name>K1VM51_TRIAC</name>
<protein>
    <recommendedName>
        <fullName evidence="4">F-box domain-containing protein</fullName>
    </recommendedName>
</protein>